<keyword evidence="1" id="KW-0812">Transmembrane</keyword>
<dbReference type="Proteomes" id="UP000078561">
    <property type="component" value="Unassembled WGS sequence"/>
</dbReference>
<keyword evidence="3" id="KW-1185">Reference proteome</keyword>
<dbReference type="EMBL" id="LT552246">
    <property type="protein sequence ID" value="SAL98583.1"/>
    <property type="molecule type" value="Genomic_DNA"/>
</dbReference>
<dbReference type="InParanoid" id="A0A163JD73"/>
<proteinExistence type="predicted"/>
<gene>
    <name evidence="2" type="primary">ABSGL_04134.1 scaffold 5122</name>
</gene>
<evidence type="ECO:0000256" key="1">
    <source>
        <dbReference type="SAM" id="Phobius"/>
    </source>
</evidence>
<protein>
    <submittedName>
        <fullName evidence="2">Uncharacterized protein</fullName>
    </submittedName>
</protein>
<sequence>MAYMDYSPSFYHPAPGTTYCYPFSEIANLTEFQVKLADEFCDLTSIAQNTRYAVYESQGELRALTIASLVLNAVTVLILLAFLGYTLHSHYKKSKQTIAL</sequence>
<reference evidence="2" key="1">
    <citation type="submission" date="2016-04" db="EMBL/GenBank/DDBJ databases">
        <authorList>
            <person name="Evans L.H."/>
            <person name="Alamgir A."/>
            <person name="Owens N."/>
            <person name="Weber N.D."/>
            <person name="Virtaneva K."/>
            <person name="Barbian K."/>
            <person name="Babar A."/>
            <person name="Rosenke K."/>
        </authorList>
    </citation>
    <scope>NUCLEOTIDE SEQUENCE [LARGE SCALE GENOMIC DNA]</scope>
    <source>
        <strain evidence="2">CBS 101.48</strain>
    </source>
</reference>
<organism evidence="2">
    <name type="scientific">Absidia glauca</name>
    <name type="common">Pin mould</name>
    <dbReference type="NCBI Taxonomy" id="4829"/>
    <lineage>
        <taxon>Eukaryota</taxon>
        <taxon>Fungi</taxon>
        <taxon>Fungi incertae sedis</taxon>
        <taxon>Mucoromycota</taxon>
        <taxon>Mucoromycotina</taxon>
        <taxon>Mucoromycetes</taxon>
        <taxon>Mucorales</taxon>
        <taxon>Cunninghamellaceae</taxon>
        <taxon>Absidia</taxon>
    </lineage>
</organism>
<dbReference type="OrthoDB" id="10487178at2759"/>
<feature type="transmembrane region" description="Helical" evidence="1">
    <location>
        <begin position="63"/>
        <end position="85"/>
    </location>
</feature>
<evidence type="ECO:0000313" key="3">
    <source>
        <dbReference type="Proteomes" id="UP000078561"/>
    </source>
</evidence>
<dbReference type="AlphaFoldDB" id="A0A163JD73"/>
<name>A0A163JD73_ABSGL</name>
<keyword evidence="1" id="KW-1133">Transmembrane helix</keyword>
<keyword evidence="1" id="KW-0472">Membrane</keyword>
<accession>A0A163JD73</accession>
<evidence type="ECO:0000313" key="2">
    <source>
        <dbReference type="EMBL" id="SAL98583.1"/>
    </source>
</evidence>